<name>A0A4Q8AEA6_9MICC</name>
<protein>
    <recommendedName>
        <fullName evidence="4">WXG100 family type VII secretion target</fullName>
    </recommendedName>
</protein>
<comment type="caution">
    <text evidence="2">The sequence shown here is derived from an EMBL/GenBank/DDBJ whole genome shotgun (WGS) entry which is preliminary data.</text>
</comment>
<dbReference type="SUPFAM" id="SSF140453">
    <property type="entry name" value="EsxAB dimer-like"/>
    <property type="match status" value="1"/>
</dbReference>
<dbReference type="InterPro" id="IPR036689">
    <property type="entry name" value="ESAT-6-like_sf"/>
</dbReference>
<feature type="region of interest" description="Disordered" evidence="1">
    <location>
        <begin position="82"/>
        <end position="139"/>
    </location>
</feature>
<reference evidence="2 3" key="1">
    <citation type="submission" date="2019-02" db="EMBL/GenBank/DDBJ databases">
        <title>Sequencing the genomes of 1000 actinobacteria strains.</title>
        <authorList>
            <person name="Klenk H.-P."/>
        </authorList>
    </citation>
    <scope>NUCLEOTIDE SEQUENCE [LARGE SCALE GENOMIC DNA]</scope>
    <source>
        <strain evidence="2 3">DSM 17364</strain>
    </source>
</reference>
<evidence type="ECO:0000313" key="3">
    <source>
        <dbReference type="Proteomes" id="UP000292685"/>
    </source>
</evidence>
<evidence type="ECO:0000256" key="1">
    <source>
        <dbReference type="SAM" id="MobiDB-lite"/>
    </source>
</evidence>
<dbReference type="Gene3D" id="1.10.287.1060">
    <property type="entry name" value="ESAT-6-like"/>
    <property type="match status" value="1"/>
</dbReference>
<gene>
    <name evidence="2" type="ORF">EV380_2156</name>
</gene>
<keyword evidence="3" id="KW-1185">Reference proteome</keyword>
<feature type="compositionally biased region" description="Polar residues" evidence="1">
    <location>
        <begin position="120"/>
        <end position="139"/>
    </location>
</feature>
<dbReference type="Proteomes" id="UP000292685">
    <property type="component" value="Unassembled WGS sequence"/>
</dbReference>
<sequence>MKFDMGASTLSTLNQQTAGSNDELGSLVRQLVDAVAPLQGKFNGAGRAAFDNFKARADEISADLNQSLAKIAEGQQAMNIATQTGDQEAADNASRNQGAANFDAARFAGGGDGSGASSATVLNPSEPAQTLPGNVTINR</sequence>
<accession>A0A4Q8AEA6</accession>
<dbReference type="AlphaFoldDB" id="A0A4Q8AEA6"/>
<evidence type="ECO:0008006" key="4">
    <source>
        <dbReference type="Google" id="ProtNLM"/>
    </source>
</evidence>
<feature type="compositionally biased region" description="Low complexity" evidence="1">
    <location>
        <begin position="98"/>
        <end position="107"/>
    </location>
</feature>
<dbReference type="EMBL" id="SHLA01000001">
    <property type="protein sequence ID" value="RZU62558.1"/>
    <property type="molecule type" value="Genomic_DNA"/>
</dbReference>
<dbReference type="RefSeq" id="WP_308409768.1">
    <property type="nucleotide sequence ID" value="NZ_PGGT01000001.1"/>
</dbReference>
<evidence type="ECO:0000313" key="2">
    <source>
        <dbReference type="EMBL" id="RZU62558.1"/>
    </source>
</evidence>
<proteinExistence type="predicted"/>
<organism evidence="2 3">
    <name type="scientific">Zhihengliuella halotolerans</name>
    <dbReference type="NCBI Taxonomy" id="370736"/>
    <lineage>
        <taxon>Bacteria</taxon>
        <taxon>Bacillati</taxon>
        <taxon>Actinomycetota</taxon>
        <taxon>Actinomycetes</taxon>
        <taxon>Micrococcales</taxon>
        <taxon>Micrococcaceae</taxon>
        <taxon>Zhihengliuella</taxon>
    </lineage>
</organism>